<evidence type="ECO:0000256" key="17">
    <source>
        <dbReference type="SAM" id="MobiDB-lite"/>
    </source>
</evidence>
<dbReference type="GO" id="GO:0006351">
    <property type="term" value="P:DNA-templated transcription"/>
    <property type="evidence" value="ECO:0007669"/>
    <property type="project" value="InterPro"/>
</dbReference>
<feature type="transmembrane region" description="Helical" evidence="18">
    <location>
        <begin position="1707"/>
        <end position="1729"/>
    </location>
</feature>
<evidence type="ECO:0000256" key="1">
    <source>
        <dbReference type="ARBA" id="ARBA00004477"/>
    </source>
</evidence>
<feature type="region of interest" description="Disordered" evidence="17">
    <location>
        <begin position="91"/>
        <end position="249"/>
    </location>
</feature>
<evidence type="ECO:0000256" key="6">
    <source>
        <dbReference type="ARBA" id="ARBA00022679"/>
    </source>
</evidence>
<dbReference type="GO" id="GO:0003677">
    <property type="term" value="F:DNA binding"/>
    <property type="evidence" value="ECO:0007669"/>
    <property type="project" value="InterPro"/>
</dbReference>
<dbReference type="SMART" id="SM00066">
    <property type="entry name" value="GAL4"/>
    <property type="match status" value="1"/>
</dbReference>
<dbReference type="PROSITE" id="PS50919">
    <property type="entry name" value="MIR"/>
    <property type="match status" value="3"/>
</dbReference>
<dbReference type="CDD" id="cd00067">
    <property type="entry name" value="GAL4"/>
    <property type="match status" value="1"/>
</dbReference>
<keyword evidence="6" id="KW-0808">Transferase</keyword>
<accession>A0A9P8D366</accession>
<evidence type="ECO:0000259" key="19">
    <source>
        <dbReference type="PROSITE" id="PS50048"/>
    </source>
</evidence>
<name>A0A9P8D366_MORAP</name>
<feature type="domain" description="MIR" evidence="20">
    <location>
        <begin position="1381"/>
        <end position="1435"/>
    </location>
</feature>
<comment type="caution">
    <text evidence="21">The sequence shown here is derived from an EMBL/GenBank/DDBJ whole genome shotgun (WGS) entry which is preliminary data.</text>
</comment>
<feature type="transmembrane region" description="Helical" evidence="18">
    <location>
        <begin position="1682"/>
        <end position="1701"/>
    </location>
</feature>
<comment type="subcellular location">
    <subcellularLocation>
        <location evidence="1">Endoplasmic reticulum membrane</location>
        <topology evidence="1">Multi-pass membrane protein</topology>
    </subcellularLocation>
</comment>
<dbReference type="InterPro" id="IPR001138">
    <property type="entry name" value="Zn2Cys6_DnaBD"/>
</dbReference>
<evidence type="ECO:0000256" key="14">
    <source>
        <dbReference type="ARBA" id="ARBA00023242"/>
    </source>
</evidence>
<keyword evidence="7 18" id="KW-0812">Transmembrane</keyword>
<dbReference type="SUPFAM" id="SSF82109">
    <property type="entry name" value="MIR domain"/>
    <property type="match status" value="1"/>
</dbReference>
<keyword evidence="8" id="KW-0479">Metal-binding</keyword>
<evidence type="ECO:0000256" key="5">
    <source>
        <dbReference type="ARBA" id="ARBA00022676"/>
    </source>
</evidence>
<feature type="transmembrane region" description="Helical" evidence="18">
    <location>
        <begin position="1157"/>
        <end position="1175"/>
    </location>
</feature>
<feature type="compositionally biased region" description="Polar residues" evidence="17">
    <location>
        <begin position="889"/>
        <end position="904"/>
    </location>
</feature>
<feature type="transmembrane region" description="Helical" evidence="18">
    <location>
        <begin position="1329"/>
        <end position="1348"/>
    </location>
</feature>
<comment type="similarity">
    <text evidence="3">Belongs to the glycosyltransferase 39 family.</text>
</comment>
<evidence type="ECO:0000256" key="7">
    <source>
        <dbReference type="ARBA" id="ARBA00022692"/>
    </source>
</evidence>
<feature type="domain" description="MIR" evidence="20">
    <location>
        <begin position="1512"/>
        <end position="1568"/>
    </location>
</feature>
<evidence type="ECO:0000313" key="22">
    <source>
        <dbReference type="Proteomes" id="UP000717515"/>
    </source>
</evidence>
<feature type="region of interest" description="Disordered" evidence="17">
    <location>
        <begin position="889"/>
        <end position="912"/>
    </location>
</feature>
<dbReference type="SMART" id="SM00472">
    <property type="entry name" value="MIR"/>
    <property type="match status" value="3"/>
</dbReference>
<dbReference type="InterPro" id="IPR032421">
    <property type="entry name" value="PMT_4TMC"/>
</dbReference>
<evidence type="ECO:0000256" key="12">
    <source>
        <dbReference type="ARBA" id="ARBA00023136"/>
    </source>
</evidence>
<dbReference type="InterPro" id="IPR036300">
    <property type="entry name" value="MIR_dom_sf"/>
</dbReference>
<organism evidence="21 22">
    <name type="scientific">Mortierella alpina</name>
    <name type="common">Oleaginous fungus</name>
    <name type="synonym">Mortierella renispora</name>
    <dbReference type="NCBI Taxonomy" id="64518"/>
    <lineage>
        <taxon>Eukaryota</taxon>
        <taxon>Fungi</taxon>
        <taxon>Fungi incertae sedis</taxon>
        <taxon>Mucoromycota</taxon>
        <taxon>Mortierellomycotina</taxon>
        <taxon>Mortierellomycetes</taxon>
        <taxon>Mortierellales</taxon>
        <taxon>Mortierellaceae</taxon>
        <taxon>Mortierella</taxon>
    </lineage>
</organism>
<sequence length="1889" mass="210151">MSDPAPPTLGIALPPTSVLKIRDACLPCRKQRSKCDGQPCCARCARLDLECTYVELVKAPTPVPQEPWQEFLNTTGAKPEALEIPPIELLKDPTAGPLQDASTFPWQKSKIARRRKQTSTPKKCTCPAPASAGDPAGQDSSDSMEPSASSATRSIGQEGMSTHLAPTAIDQSTAAASSSRRKKSTTGPCRVHNPQDAAKSRSVTPATPIPSSASASNTGAVGSNAAGGSSNSSLRHRPQPPAERVQLPSSVIETSEKINHLSSKLSRLFVFPDAQKPQLPPPPQLEILQSRTLSPLLQSHLIQLYITHCWPTQPILDPPTFMAQLAAQDFCTPPHPMLIAAMCASSARCMDDADVERFWAEQDLPLPSPFYPTFANGEPNVRSTRGMIWSIGEYFAALAKAYLRTELPLVQSPDRSGGMGDPLTVVQGLILISSWDATVGRQRECQACAALALRIMIAGGWHLMDHPNGDGCTDSRIKMWGTLEREIARRCWWFIWIAEKWTAAILTQYVTLHLSLCETLSLPREFRPGDANDQKIVFYFQRSIQSAYLCGSIIQLHYHPYEAEDGTEYDHEASYHDIQRMEARMKEIDSHLDAWYKAIPADFTPDWGQATEEGGDDTTGYAPTGSSQFFHAGGEWWWRHTLGSMLDMNYLALKLLLHHPQHVHSKAPSPLPKLTLAQYANKITLTCERLWQYPTTRPMFYHMSGAVLWLALCYQQENTLSENPRIRTPACVNMQKSYYLVKKAGRLVHSTEDEPLTELETTNANDTPNVPFMTPTDEQRIKPLMALFKEMFPIIRQALRDKGFGLRTKPNATSRISSSMLLPNQQHLLVLNSDSTSTIGGVTASVASLGPASAASSISAGAAAVMGATSGASSGPSSCYLAPLTPPGTSTASVASPMTESLGSAPSPSPPPCLHEAVASGEAFQMSQAATPLLQQQQQAHMSGLTDPLSSMLNMNADPFSSIMQNEPNVLSSLIDYSEWLNHTLDQEQENIFHQRLAFKQTFIRQARHPLRTITSLPLHIMRNATSSAVDQSQSGTPVYRGSVPARTSSLDVLDDISKVNGGHRPSLDKERERMRTLSHDGDHDHTQFAKFSSRRSLAWYQSLELQIVGAITVLALVVRLWAIGYPTSVVFDEVHFGGFASKYIKGRFFMDVHPPLAKMLIALTGWIFGLDPSFDFKEIGMDYIEPKVPYIPMRLMCGLMGVAVVPMAFYTLRNSGHSLYASTLAALLVLFENSIVTQSRLILLDSPLIFFTAFTALAWVNFHGERHDPFSDDWYIWLFATGIGLGLSGSVKWVGLFIIATIGTSTLNQLWTLWGDLRISPRMWLNHFLARAVCLIVVPISVYMLMFEIHFLLLGSSGEGDGFMSAPFQMTLGHSLKDSPLGVAYGASVTIRHVGTQGGYLHSHASNYETGSKQQQITLYPHKDTNNDWIIQKRDGSIPETLEYLKSGDSVRLMHIATHKRLHSHDIKPPMTEDENHFEASGYGFDGFAGDANDEWRVEIVDHESSDPEAGEKLHTLRSKFKLVHHQMNCDLFSHKVKLPKWGFEQQEVTCMRSAVLAKATWMIESNRYDQYPEDAPMVNYKKLGFLGKFLELNKVMWTTNAGLTESHPYDSRPSSWPWMRRGISFWGREQKHIYLVGNWFTWYLSSAAIVFYVAMRLLLFVRDKRGYRDDFNGLREYYELSGGFFFMGWCYHYLPFFLMGRQLFLHHYLPALYFAILLFSVTFDLVCRFMPNKFRLVLLLLISSTAIYVFRMRAPLTYGSQWTRSQCEASKVLRTWDYDCNQYPEFLSLYPTEPAFASSDSSSASVIPEQDKVVESIEHDKGVLSDLVRSDQEEDSKAAGGAAQAQIIRGVEALGEDTGRDSLASGVNGAEVMDQAPAKENEGVPEQ</sequence>
<evidence type="ECO:0000256" key="2">
    <source>
        <dbReference type="ARBA" id="ARBA00004922"/>
    </source>
</evidence>
<keyword evidence="12 18" id="KW-0472">Membrane</keyword>
<feature type="transmembrane region" description="Helical" evidence="18">
    <location>
        <begin position="1243"/>
        <end position="1263"/>
    </location>
</feature>
<dbReference type="InterPro" id="IPR016093">
    <property type="entry name" value="MIR_motif"/>
</dbReference>
<keyword evidence="14" id="KW-0539">Nucleus</keyword>
<evidence type="ECO:0000256" key="13">
    <source>
        <dbReference type="ARBA" id="ARBA00023180"/>
    </source>
</evidence>
<evidence type="ECO:0000256" key="9">
    <source>
        <dbReference type="ARBA" id="ARBA00022737"/>
    </source>
</evidence>
<feature type="domain" description="Zn(2)-C6 fungal-type" evidence="19">
    <location>
        <begin position="24"/>
        <end position="53"/>
    </location>
</feature>
<dbReference type="Gene3D" id="4.10.240.10">
    <property type="entry name" value="Zn(2)-C6 fungal-type DNA-binding domain"/>
    <property type="match status" value="1"/>
</dbReference>
<feature type="transmembrane region" description="Helical" evidence="18">
    <location>
        <begin position="1736"/>
        <end position="1752"/>
    </location>
</feature>
<keyword evidence="9" id="KW-0677">Repeat</keyword>
<dbReference type="SUPFAM" id="SSF57701">
    <property type="entry name" value="Zn2/Cys6 DNA-binding domain"/>
    <property type="match status" value="1"/>
</dbReference>
<dbReference type="Gene3D" id="2.80.10.50">
    <property type="match status" value="1"/>
</dbReference>
<comment type="catalytic activity">
    <reaction evidence="15">
        <text>a di-trans,poly-cis-dolichyl beta-D-mannosyl phosphate + L-threonyl-[protein] = 3-O-(alpha-D-mannosyl)-L-threonyl-[protein] + a di-trans,poly-cis-dolichyl phosphate + H(+)</text>
        <dbReference type="Rhea" id="RHEA:53396"/>
        <dbReference type="Rhea" id="RHEA-COMP:11060"/>
        <dbReference type="Rhea" id="RHEA-COMP:13547"/>
        <dbReference type="Rhea" id="RHEA-COMP:19498"/>
        <dbReference type="Rhea" id="RHEA-COMP:19501"/>
        <dbReference type="ChEBI" id="CHEBI:15378"/>
        <dbReference type="ChEBI" id="CHEBI:30013"/>
        <dbReference type="ChEBI" id="CHEBI:57683"/>
        <dbReference type="ChEBI" id="CHEBI:58211"/>
        <dbReference type="ChEBI" id="CHEBI:137323"/>
        <dbReference type="EC" id="2.4.1.109"/>
    </reaction>
</comment>
<feature type="transmembrane region" description="Helical" evidence="18">
    <location>
        <begin position="1196"/>
        <end position="1213"/>
    </location>
</feature>
<dbReference type="Pfam" id="PF04082">
    <property type="entry name" value="Fungal_trans"/>
    <property type="match status" value="1"/>
</dbReference>
<proteinExistence type="inferred from homology"/>
<dbReference type="InterPro" id="IPR007219">
    <property type="entry name" value="XnlR_reg_dom"/>
</dbReference>
<dbReference type="InterPro" id="IPR036864">
    <property type="entry name" value="Zn2-C6_fun-type_DNA-bd_sf"/>
</dbReference>
<reference evidence="21" key="1">
    <citation type="submission" date="2021-07" db="EMBL/GenBank/DDBJ databases">
        <title>Draft genome of Mortierella alpina, strain LL118, isolated from an aspen leaf litter sample.</title>
        <authorList>
            <person name="Yang S."/>
            <person name="Vinatzer B.A."/>
        </authorList>
    </citation>
    <scope>NUCLEOTIDE SEQUENCE</scope>
    <source>
        <strain evidence="21">LL118</strain>
    </source>
</reference>
<feature type="domain" description="MIR" evidence="20">
    <location>
        <begin position="1443"/>
        <end position="1502"/>
    </location>
</feature>
<dbReference type="Pfam" id="PF02366">
    <property type="entry name" value="PMT"/>
    <property type="match status" value="1"/>
</dbReference>
<dbReference type="GO" id="GO:0005789">
    <property type="term" value="C:endoplasmic reticulum membrane"/>
    <property type="evidence" value="ECO:0007669"/>
    <property type="project" value="UniProtKB-SubCell"/>
</dbReference>
<feature type="region of interest" description="Disordered" evidence="17">
    <location>
        <begin position="1860"/>
        <end position="1889"/>
    </location>
</feature>
<dbReference type="GO" id="GO:0004169">
    <property type="term" value="F:dolichyl-phosphate-mannose-protein mannosyltransferase activity"/>
    <property type="evidence" value="ECO:0007669"/>
    <property type="project" value="UniProtKB-EC"/>
</dbReference>
<feature type="transmembrane region" description="Helical" evidence="18">
    <location>
        <begin position="1641"/>
        <end position="1661"/>
    </location>
</feature>
<evidence type="ECO:0000256" key="15">
    <source>
        <dbReference type="ARBA" id="ARBA00045085"/>
    </source>
</evidence>
<gene>
    <name evidence="21" type="ORF">KVV02_006371</name>
</gene>
<dbReference type="GO" id="GO:0008270">
    <property type="term" value="F:zinc ion binding"/>
    <property type="evidence" value="ECO:0007669"/>
    <property type="project" value="InterPro"/>
</dbReference>
<keyword evidence="13" id="KW-0325">Glycoprotein</keyword>
<dbReference type="InterPro" id="IPR003342">
    <property type="entry name" value="ArnT-like_N"/>
</dbReference>
<keyword evidence="11 18" id="KW-1133">Transmembrane helix</keyword>
<keyword evidence="5" id="KW-0328">Glycosyltransferase</keyword>
<dbReference type="Proteomes" id="UP000717515">
    <property type="component" value="Unassembled WGS sequence"/>
</dbReference>
<dbReference type="EMBL" id="JAIFTL010000002">
    <property type="protein sequence ID" value="KAG9327667.1"/>
    <property type="molecule type" value="Genomic_DNA"/>
</dbReference>
<keyword evidence="10" id="KW-0256">Endoplasmic reticulum</keyword>
<dbReference type="Pfam" id="PF02815">
    <property type="entry name" value="MIR"/>
    <property type="match status" value="1"/>
</dbReference>
<evidence type="ECO:0000259" key="20">
    <source>
        <dbReference type="PROSITE" id="PS50919"/>
    </source>
</evidence>
<dbReference type="PROSITE" id="PS50048">
    <property type="entry name" value="ZN2_CY6_FUNGAL_2"/>
    <property type="match status" value="1"/>
</dbReference>
<feature type="compositionally biased region" description="Basic and acidic residues" evidence="17">
    <location>
        <begin position="1879"/>
        <end position="1889"/>
    </location>
</feature>
<evidence type="ECO:0000256" key="10">
    <source>
        <dbReference type="ARBA" id="ARBA00022824"/>
    </source>
</evidence>
<dbReference type="PANTHER" id="PTHR10050">
    <property type="entry name" value="DOLICHYL-PHOSPHATE-MANNOSE--PROTEIN MANNOSYLTRANSFERASE"/>
    <property type="match status" value="1"/>
</dbReference>
<evidence type="ECO:0000256" key="16">
    <source>
        <dbReference type="ARBA" id="ARBA00045102"/>
    </source>
</evidence>
<dbReference type="CDD" id="cd23283">
    <property type="entry name" value="beta-trefoil_MIR_PMT1-like"/>
    <property type="match status" value="1"/>
</dbReference>
<evidence type="ECO:0000256" key="8">
    <source>
        <dbReference type="ARBA" id="ARBA00022723"/>
    </source>
</evidence>
<dbReference type="EC" id="2.4.1.109" evidence="4"/>
<comment type="pathway">
    <text evidence="2">Protein modification; protein glycosylation.</text>
</comment>
<feature type="transmembrane region" description="Helical" evidence="18">
    <location>
        <begin position="1275"/>
        <end position="1308"/>
    </location>
</feature>
<feature type="compositionally biased region" description="Low complexity" evidence="17">
    <location>
        <begin position="139"/>
        <end position="151"/>
    </location>
</feature>
<evidence type="ECO:0000256" key="11">
    <source>
        <dbReference type="ARBA" id="ARBA00022989"/>
    </source>
</evidence>
<evidence type="ECO:0000256" key="18">
    <source>
        <dbReference type="SAM" id="Phobius"/>
    </source>
</evidence>
<dbReference type="Pfam" id="PF00172">
    <property type="entry name" value="Zn_clus"/>
    <property type="match status" value="1"/>
</dbReference>
<comment type="catalytic activity">
    <reaction evidence="16">
        <text>a di-trans,poly-cis-dolichyl beta-D-mannosyl phosphate + L-seryl-[protein] = 3-O-(alpha-D-mannosyl)-L-seryl-[protein] + a di-trans,poly-cis-dolichyl phosphate + H(+)</text>
        <dbReference type="Rhea" id="RHEA:17377"/>
        <dbReference type="Rhea" id="RHEA-COMP:9863"/>
        <dbReference type="Rhea" id="RHEA-COMP:13546"/>
        <dbReference type="Rhea" id="RHEA-COMP:19498"/>
        <dbReference type="Rhea" id="RHEA-COMP:19501"/>
        <dbReference type="ChEBI" id="CHEBI:15378"/>
        <dbReference type="ChEBI" id="CHEBI:29999"/>
        <dbReference type="ChEBI" id="CHEBI:57683"/>
        <dbReference type="ChEBI" id="CHEBI:58211"/>
        <dbReference type="ChEBI" id="CHEBI:137321"/>
        <dbReference type="EC" id="2.4.1.109"/>
    </reaction>
</comment>
<dbReference type="CDD" id="cd12148">
    <property type="entry name" value="fungal_TF_MHR"/>
    <property type="match status" value="1"/>
</dbReference>
<evidence type="ECO:0000313" key="21">
    <source>
        <dbReference type="EMBL" id="KAG9327667.1"/>
    </source>
</evidence>
<feature type="transmembrane region" description="Helical" evidence="18">
    <location>
        <begin position="1104"/>
        <end position="1123"/>
    </location>
</feature>
<dbReference type="GO" id="GO:0000981">
    <property type="term" value="F:DNA-binding transcription factor activity, RNA polymerase II-specific"/>
    <property type="evidence" value="ECO:0007669"/>
    <property type="project" value="InterPro"/>
</dbReference>
<evidence type="ECO:0000256" key="4">
    <source>
        <dbReference type="ARBA" id="ARBA00012839"/>
    </source>
</evidence>
<dbReference type="PROSITE" id="PS00463">
    <property type="entry name" value="ZN2_CY6_FUNGAL_1"/>
    <property type="match status" value="1"/>
</dbReference>
<feature type="compositionally biased region" description="Low complexity" evidence="17">
    <location>
        <begin position="202"/>
        <end position="233"/>
    </location>
</feature>
<evidence type="ECO:0000256" key="3">
    <source>
        <dbReference type="ARBA" id="ARBA00007222"/>
    </source>
</evidence>
<dbReference type="Pfam" id="PF16192">
    <property type="entry name" value="PMT_4TMC"/>
    <property type="match status" value="1"/>
</dbReference>
<protein>
    <recommendedName>
        <fullName evidence="4">dolichyl-phosphate-mannose--protein mannosyltransferase</fullName>
        <ecNumber evidence="4">2.4.1.109</ecNumber>
    </recommendedName>
</protein>
<dbReference type="InterPro" id="IPR027005">
    <property type="entry name" value="PMT-like"/>
</dbReference>
<dbReference type="PANTHER" id="PTHR10050:SF50">
    <property type="entry name" value="DOLICHYL-PHOSPHATE-MANNOSE--PROTEIN MANNOSYLTRANSFERASE 1-RELATED"/>
    <property type="match status" value="1"/>
</dbReference>